<dbReference type="GO" id="GO:0061711">
    <property type="term" value="F:tRNA N(6)-L-threonylcarbamoyladenine synthase activity"/>
    <property type="evidence" value="ECO:0007669"/>
    <property type="project" value="UniProtKB-EC"/>
</dbReference>
<dbReference type="EMBL" id="LBTU01000001">
    <property type="protein sequence ID" value="KKQ48043.1"/>
    <property type="molecule type" value="Genomic_DNA"/>
</dbReference>
<feature type="binding site" evidence="6">
    <location>
        <position position="120"/>
    </location>
    <ligand>
        <name>Fe cation</name>
        <dbReference type="ChEBI" id="CHEBI:24875"/>
    </ligand>
</feature>
<keyword evidence="1 6" id="KW-0808">Transferase</keyword>
<dbReference type="NCBIfam" id="TIGR00329">
    <property type="entry name" value="gcp_kae1"/>
    <property type="match status" value="1"/>
</dbReference>
<dbReference type="HAMAP" id="MF_01445">
    <property type="entry name" value="TsaD"/>
    <property type="match status" value="1"/>
</dbReference>
<dbReference type="SUPFAM" id="SSF53067">
    <property type="entry name" value="Actin-like ATPase domain"/>
    <property type="match status" value="1"/>
</dbReference>
<feature type="binding site" evidence="6">
    <location>
        <position position="124"/>
    </location>
    <ligand>
        <name>Fe cation</name>
        <dbReference type="ChEBI" id="CHEBI:24875"/>
    </ligand>
</feature>
<evidence type="ECO:0000256" key="2">
    <source>
        <dbReference type="ARBA" id="ARBA00022694"/>
    </source>
</evidence>
<comment type="subcellular location">
    <subcellularLocation>
        <location evidence="6">Cytoplasm</location>
    </subcellularLocation>
</comment>
<keyword evidence="6" id="KW-0963">Cytoplasm</keyword>
<feature type="binding site" evidence="6">
    <location>
        <position position="195"/>
    </location>
    <ligand>
        <name>substrate</name>
    </ligand>
</feature>
<dbReference type="InterPro" id="IPR022450">
    <property type="entry name" value="TsaD"/>
</dbReference>
<dbReference type="Gene3D" id="3.30.420.40">
    <property type="match status" value="2"/>
</dbReference>
<evidence type="ECO:0000256" key="4">
    <source>
        <dbReference type="ARBA" id="ARBA00023315"/>
    </source>
</evidence>
<keyword evidence="3 6" id="KW-0479">Metal-binding</keyword>
<dbReference type="Pfam" id="PF00814">
    <property type="entry name" value="TsaD"/>
    <property type="match status" value="2"/>
</dbReference>
<evidence type="ECO:0000313" key="9">
    <source>
        <dbReference type="Proteomes" id="UP000034430"/>
    </source>
</evidence>
<comment type="catalytic activity">
    <reaction evidence="5 6">
        <text>L-threonylcarbamoyladenylate + adenosine(37) in tRNA = N(6)-L-threonylcarbamoyladenosine(37) in tRNA + AMP + H(+)</text>
        <dbReference type="Rhea" id="RHEA:37059"/>
        <dbReference type="Rhea" id="RHEA-COMP:10162"/>
        <dbReference type="Rhea" id="RHEA-COMP:10163"/>
        <dbReference type="ChEBI" id="CHEBI:15378"/>
        <dbReference type="ChEBI" id="CHEBI:73682"/>
        <dbReference type="ChEBI" id="CHEBI:74411"/>
        <dbReference type="ChEBI" id="CHEBI:74418"/>
        <dbReference type="ChEBI" id="CHEBI:456215"/>
        <dbReference type="EC" id="2.3.1.234"/>
    </reaction>
</comment>
<comment type="caution">
    <text evidence="8">The sequence shown here is derived from an EMBL/GenBank/DDBJ whole genome shotgun (WGS) entry which is preliminary data.</text>
</comment>
<organism evidence="8 9">
    <name type="scientific">Candidatus Yanofskybacteria bacterium GW2011_GWC2_37_9</name>
    <dbReference type="NCBI Taxonomy" id="1619028"/>
    <lineage>
        <taxon>Bacteria</taxon>
        <taxon>Candidatus Yanofskyibacteriota</taxon>
    </lineage>
</organism>
<dbReference type="InterPro" id="IPR017861">
    <property type="entry name" value="KAE1/TsaD"/>
</dbReference>
<dbReference type="PANTHER" id="PTHR11735">
    <property type="entry name" value="TRNA N6-ADENOSINE THREONYLCARBAMOYLTRANSFERASE"/>
    <property type="match status" value="1"/>
</dbReference>
<proteinExistence type="inferred from homology"/>
<comment type="similarity">
    <text evidence="6">Belongs to the KAE1 / TsaD family.</text>
</comment>
<feature type="binding site" evidence="6">
    <location>
        <position position="355"/>
    </location>
    <ligand>
        <name>substrate</name>
    </ligand>
</feature>
<comment type="function">
    <text evidence="6">Required for the formation of a threonylcarbamoyl group on adenosine at position 37 (t(6)A37) in tRNAs that read codons beginning with adenine. Is involved in the transfer of the threonylcarbamoyl moiety of threonylcarbamoyl-AMP (TC-AMP) to the N6 group of A37, together with TsaE and TsaB. TsaD likely plays a direct catalytic role in this reaction.</text>
</comment>
<reference evidence="8 9" key="1">
    <citation type="journal article" date="2015" name="Nature">
        <title>rRNA introns, odd ribosomes, and small enigmatic genomes across a large radiation of phyla.</title>
        <authorList>
            <person name="Brown C.T."/>
            <person name="Hug L.A."/>
            <person name="Thomas B.C."/>
            <person name="Sharon I."/>
            <person name="Castelle C.J."/>
            <person name="Singh A."/>
            <person name="Wilkins M.J."/>
            <person name="Williams K.H."/>
            <person name="Banfield J.F."/>
        </authorList>
    </citation>
    <scope>NUCLEOTIDE SEQUENCE [LARGE SCALE GENOMIC DNA]</scope>
</reference>
<feature type="binding site" evidence="6">
    <location>
        <begin position="149"/>
        <end position="153"/>
    </location>
    <ligand>
        <name>substrate</name>
    </ligand>
</feature>
<comment type="cofactor">
    <cofactor evidence="6">
        <name>Fe(2+)</name>
        <dbReference type="ChEBI" id="CHEBI:29033"/>
    </cofactor>
    <text evidence="6">Binds 1 Fe(2+) ion per subunit.</text>
</comment>
<evidence type="ECO:0000256" key="6">
    <source>
        <dbReference type="HAMAP-Rule" id="MF_01445"/>
    </source>
</evidence>
<dbReference type="AlphaFoldDB" id="A0A0G0HY23"/>
<evidence type="ECO:0000256" key="1">
    <source>
        <dbReference type="ARBA" id="ARBA00022679"/>
    </source>
</evidence>
<dbReference type="PRINTS" id="PR00789">
    <property type="entry name" value="OSIALOPTASE"/>
</dbReference>
<feature type="binding site" evidence="6">
    <location>
        <position position="182"/>
    </location>
    <ligand>
        <name>substrate</name>
    </ligand>
</feature>
<feature type="domain" description="Gcp-like" evidence="7">
    <location>
        <begin position="273"/>
        <end position="388"/>
    </location>
</feature>
<accession>A0A0G0HY23</accession>
<evidence type="ECO:0000313" key="8">
    <source>
        <dbReference type="EMBL" id="KKQ48043.1"/>
    </source>
</evidence>
<dbReference type="InterPro" id="IPR043129">
    <property type="entry name" value="ATPase_NBD"/>
</dbReference>
<keyword evidence="4 6" id="KW-0012">Acyltransferase</keyword>
<dbReference type="InterPro" id="IPR000905">
    <property type="entry name" value="Gcp-like_dom"/>
</dbReference>
<dbReference type="EC" id="2.3.1.234" evidence="6"/>
<feature type="binding site" evidence="6">
    <location>
        <position position="382"/>
    </location>
    <ligand>
        <name>Fe cation</name>
        <dbReference type="ChEBI" id="CHEBI:24875"/>
    </ligand>
</feature>
<dbReference type="PANTHER" id="PTHR11735:SF6">
    <property type="entry name" value="TRNA N6-ADENOSINE THREONYLCARBAMOYLTRANSFERASE, MITOCHONDRIAL"/>
    <property type="match status" value="1"/>
</dbReference>
<sequence length="423" mass="46964">MKILSIETSCDDTAISIMEAKGGVSNASFWVLANNSNSQINIHIPYGGVYPKLAKREHTKNLPIVLEACLEQAKLEKKEKPIDAIAVTYGPGLEMCLWEGIIFAQELAKKWNAPVIPVNHMEGHIFSVFGRNNGKFKIPKIEFPILSLLVSGGHTQLVLTKKRMQYKIIGKTLDDAVGEAFDKVARMLGLPYPGGPEISKLAEEARILRERSIAQADEPSIANFQQKIMRAESAQDPSFFNREKENQTFPGRNFFTKKFAQSSGRRPAESRQSLFSFSLPRPMLHSKNLDFSFAGLKTAVFYLIKKIGKLNKKIKSEIALEFENSAIECLVYKTQKAIEKYDIKTLIVAGGVACNTHLQREIKKAMGKKIKLLFPAKGLAGDNSLMIGIAGYSNYIKNKNLSTNKTGKVQKLGSIKAVGNLKL</sequence>
<keyword evidence="2 6" id="KW-0819">tRNA processing</keyword>
<comment type="caution">
    <text evidence="6">Lacks conserved residue(s) required for the propagation of feature annotation.</text>
</comment>
<keyword evidence="6" id="KW-0408">Iron</keyword>
<dbReference type="GO" id="GO:0002949">
    <property type="term" value="P:tRNA threonylcarbamoyladenosine modification"/>
    <property type="evidence" value="ECO:0007669"/>
    <property type="project" value="UniProtKB-UniRule"/>
</dbReference>
<dbReference type="GO" id="GO:0005506">
    <property type="term" value="F:iron ion binding"/>
    <property type="evidence" value="ECO:0007669"/>
    <property type="project" value="UniProtKB-UniRule"/>
</dbReference>
<gene>
    <name evidence="6" type="primary">tsaD</name>
    <name evidence="8" type="ORF">US65_C0001G0024</name>
</gene>
<dbReference type="Proteomes" id="UP000034430">
    <property type="component" value="Unassembled WGS sequence"/>
</dbReference>
<dbReference type="PATRIC" id="fig|1619028.3.peg.26"/>
<evidence type="ECO:0000256" key="3">
    <source>
        <dbReference type="ARBA" id="ARBA00022723"/>
    </source>
</evidence>
<protein>
    <recommendedName>
        <fullName evidence="6">tRNA N6-adenosine threonylcarbamoyltransferase</fullName>
        <ecNumber evidence="6">2.3.1.234</ecNumber>
    </recommendedName>
    <alternativeName>
        <fullName evidence="6">N6-L-threonylcarbamoyladenine synthase</fullName>
        <shortName evidence="6">t(6)A synthase</shortName>
    </alternativeName>
    <alternativeName>
        <fullName evidence="6">t(6)A37 threonylcarbamoyladenosine biosynthesis protein TsaD</fullName>
    </alternativeName>
    <alternativeName>
        <fullName evidence="6">tRNA threonylcarbamoyladenosine biosynthesis protein TsaD</fullName>
    </alternativeName>
</protein>
<dbReference type="GO" id="GO:0005737">
    <property type="term" value="C:cytoplasm"/>
    <property type="evidence" value="ECO:0007669"/>
    <property type="project" value="UniProtKB-SubCell"/>
</dbReference>
<evidence type="ECO:0000256" key="5">
    <source>
        <dbReference type="ARBA" id="ARBA00048117"/>
    </source>
</evidence>
<evidence type="ECO:0000259" key="7">
    <source>
        <dbReference type="Pfam" id="PF00814"/>
    </source>
</evidence>
<name>A0A0G0HY23_9BACT</name>
<feature type="domain" description="Gcp-like" evidence="7">
    <location>
        <begin position="31"/>
        <end position="207"/>
    </location>
</feature>